<dbReference type="SUPFAM" id="SSF56112">
    <property type="entry name" value="Protein kinase-like (PK-like)"/>
    <property type="match status" value="1"/>
</dbReference>
<evidence type="ECO:0000313" key="1">
    <source>
        <dbReference type="EMBL" id="CAB3983631.1"/>
    </source>
</evidence>
<dbReference type="GO" id="GO:0004674">
    <property type="term" value="F:protein serine/threonine kinase activity"/>
    <property type="evidence" value="ECO:0007669"/>
    <property type="project" value="InterPro"/>
</dbReference>
<dbReference type="Pfam" id="PF06479">
    <property type="entry name" value="Ribonuc_2-5A"/>
    <property type="match status" value="1"/>
</dbReference>
<dbReference type="InterPro" id="IPR010513">
    <property type="entry name" value="KEN_dom"/>
</dbReference>
<dbReference type="Proteomes" id="UP001152795">
    <property type="component" value="Unassembled WGS sequence"/>
</dbReference>
<dbReference type="OrthoDB" id="63989at2759"/>
<dbReference type="PROSITE" id="PS51392">
    <property type="entry name" value="KEN"/>
    <property type="match status" value="1"/>
</dbReference>
<dbReference type="InterPro" id="IPR038357">
    <property type="entry name" value="KEN_sf"/>
</dbReference>
<keyword evidence="2" id="KW-1185">Reference proteome</keyword>
<dbReference type="PROSITE" id="PS50011">
    <property type="entry name" value="PROTEIN_KINASE_DOM"/>
    <property type="match status" value="1"/>
</dbReference>
<dbReference type="Gene3D" id="1.10.510.10">
    <property type="entry name" value="Transferase(Phosphotransferase) domain 1"/>
    <property type="match status" value="1"/>
</dbReference>
<reference evidence="1" key="1">
    <citation type="submission" date="2020-04" db="EMBL/GenBank/DDBJ databases">
        <authorList>
            <person name="Alioto T."/>
            <person name="Alioto T."/>
            <person name="Gomez Garrido J."/>
        </authorList>
    </citation>
    <scope>NUCLEOTIDE SEQUENCE</scope>
    <source>
        <strain evidence="1">A484AB</strain>
    </source>
</reference>
<dbReference type="InterPro" id="IPR041249">
    <property type="entry name" value="HEPN_DZIP3"/>
</dbReference>
<dbReference type="GO" id="GO:0004521">
    <property type="term" value="F:RNA endonuclease activity"/>
    <property type="evidence" value="ECO:0007669"/>
    <property type="project" value="InterPro"/>
</dbReference>
<proteinExistence type="predicted"/>
<keyword evidence="1" id="KW-0418">Kinase</keyword>
<dbReference type="SMART" id="SM00220">
    <property type="entry name" value="S_TKc"/>
    <property type="match status" value="1"/>
</dbReference>
<dbReference type="Gene3D" id="3.30.200.20">
    <property type="entry name" value="Phosphorylase Kinase, domain 1"/>
    <property type="match status" value="1"/>
</dbReference>
<dbReference type="PANTHER" id="PTHR13954">
    <property type="entry name" value="IRE1-RELATED"/>
    <property type="match status" value="1"/>
</dbReference>
<dbReference type="GO" id="GO:0070059">
    <property type="term" value="P:intrinsic apoptotic signaling pathway in response to endoplasmic reticulum stress"/>
    <property type="evidence" value="ECO:0007669"/>
    <property type="project" value="TreeGrafter"/>
</dbReference>
<dbReference type="GO" id="GO:0036498">
    <property type="term" value="P:IRE1-mediated unfolded protein response"/>
    <property type="evidence" value="ECO:0007669"/>
    <property type="project" value="TreeGrafter"/>
</dbReference>
<dbReference type="InterPro" id="IPR045133">
    <property type="entry name" value="IRE1/2-like"/>
</dbReference>
<dbReference type="GO" id="GO:1990604">
    <property type="term" value="C:IRE1-TRAF2-ASK1 complex"/>
    <property type="evidence" value="ECO:0007669"/>
    <property type="project" value="TreeGrafter"/>
</dbReference>
<dbReference type="GO" id="GO:0006397">
    <property type="term" value="P:mRNA processing"/>
    <property type="evidence" value="ECO:0007669"/>
    <property type="project" value="InterPro"/>
</dbReference>
<dbReference type="InterPro" id="IPR011009">
    <property type="entry name" value="Kinase-like_dom_sf"/>
</dbReference>
<dbReference type="Gene3D" id="1.20.1440.180">
    <property type="entry name" value="KEN domain"/>
    <property type="match status" value="1"/>
</dbReference>
<dbReference type="GO" id="GO:0005524">
    <property type="term" value="F:ATP binding"/>
    <property type="evidence" value="ECO:0007669"/>
    <property type="project" value="InterPro"/>
</dbReference>
<dbReference type="GO" id="GO:0051082">
    <property type="term" value="F:unfolded protein binding"/>
    <property type="evidence" value="ECO:0007669"/>
    <property type="project" value="TreeGrafter"/>
</dbReference>
<dbReference type="Pfam" id="PF00069">
    <property type="entry name" value="Pkinase"/>
    <property type="match status" value="1"/>
</dbReference>
<sequence length="812" mass="93438">MVSTNLEDKTNITRLSRLLVEKGTEALRNTFDSINPPAGLPAVLNASKITLLRLKCKIINDAHWDLLFPPSGNPPDSKTFDSILLNILLWNICGLPSPAAGWNTMPPAMDRSPQANVTRIRLLRNEVYAHVSSIQVDEAIFENIWVKISQALVDLKIPQKEVDDLKTCCFGPEDEIYVDRLKDWFLTAERYNKMLVDVHVEQPVKRLPQVTELKHTLGKGKGGSRSKIKANISFASFVCDHLAKHTEAQHLVTLKEDRQRSVVLFNDIDKINSIYCDFKKENSGILTGILNGVFNRKSKKRKDKFKNLLALLEKEKLLEIVGSGTEYDKEMKEYLKYEVKNGELWYSLTQNYKIGQSGEPFSDARDRPQSWKWKESSKVHRQKFVKLVDYGREHPEEIKEINGVRVCFADEFCIGRGSDGTRVYVGLGNDGVERAVKRMRKDACSCLAEHEKQVLSEHNTSKSNYVVNYWFLDEKRDIEYLFLILDLCEETLEDFVDRSSLEYLVTIAPDIIKQVLKGLADLHRGSMPILHRDLKPSNILRNVQDNWLLADFGISRIMTEDPSTIRTNPKGTKDWRAVETYHSEGRSVHGKVRYKKETDVQVAGMVAFYIVTKGAHPFGAEADRLRNLLDDNAVDLDMVEDTAAKDLISWMLSHRPKDRPSAEEALNHPYLQPKGQQFEMLCTVGNEFEIKTRNAMSDVVRKLNSNPKDWRSLMRADILNYLATDSSTGRTINYTSSWADCLRLMRNVKQHWNDRPRPRPEVFYLVGNPQEYFLNLLPNLPVEVHRIVRTCNWRERNELKKFFGEGMFFILR</sequence>
<name>A0A6S7GEH7_PARCT</name>
<protein>
    <submittedName>
        <fullName evidence="1">Serine threonine- kinase ppk4-like</fullName>
    </submittedName>
</protein>
<dbReference type="PANTHER" id="PTHR13954:SF28">
    <property type="match status" value="1"/>
</dbReference>
<keyword evidence="1" id="KW-0808">Transferase</keyword>
<gene>
    <name evidence="1" type="ORF">PACLA_8A076877</name>
</gene>
<comment type="caution">
    <text evidence="1">The sequence shown here is derived from an EMBL/GenBank/DDBJ whole genome shotgun (WGS) entry which is preliminary data.</text>
</comment>
<dbReference type="EMBL" id="CACRXK020000636">
    <property type="protein sequence ID" value="CAB3983631.1"/>
    <property type="molecule type" value="Genomic_DNA"/>
</dbReference>
<organism evidence="1 2">
    <name type="scientific">Paramuricea clavata</name>
    <name type="common">Red gorgonian</name>
    <name type="synonym">Violescent sea-whip</name>
    <dbReference type="NCBI Taxonomy" id="317549"/>
    <lineage>
        <taxon>Eukaryota</taxon>
        <taxon>Metazoa</taxon>
        <taxon>Cnidaria</taxon>
        <taxon>Anthozoa</taxon>
        <taxon>Octocorallia</taxon>
        <taxon>Malacalcyonacea</taxon>
        <taxon>Plexauridae</taxon>
        <taxon>Paramuricea</taxon>
    </lineage>
</organism>
<evidence type="ECO:0000313" key="2">
    <source>
        <dbReference type="Proteomes" id="UP001152795"/>
    </source>
</evidence>
<dbReference type="AlphaFoldDB" id="A0A6S7GEH7"/>
<accession>A0A6S7GEH7</accession>
<dbReference type="InterPro" id="IPR000719">
    <property type="entry name" value="Prot_kinase_dom"/>
</dbReference>
<dbReference type="Pfam" id="PF18738">
    <property type="entry name" value="HEPN_DZIP3"/>
    <property type="match status" value="1"/>
</dbReference>